<sequence>MWWKKPKYKEIDDDLVDHLKYGYPGGVHARDMIPVEGIRGKMYLWGVVEDKFQPKPIIDILLEQQEERKRNNRT</sequence>
<accession>A0A1G7S0V6</accession>
<evidence type="ECO:0000313" key="1">
    <source>
        <dbReference type="EMBL" id="SDG16648.1"/>
    </source>
</evidence>
<dbReference type="Proteomes" id="UP000199045">
    <property type="component" value="Unassembled WGS sequence"/>
</dbReference>
<dbReference type="STRING" id="104663.SAMN04488121_103694"/>
<dbReference type="OrthoDB" id="676771at2"/>
<dbReference type="AlphaFoldDB" id="A0A1G7S0V6"/>
<dbReference type="RefSeq" id="WP_143011485.1">
    <property type="nucleotide sequence ID" value="NZ_FNBN01000003.1"/>
</dbReference>
<gene>
    <name evidence="1" type="ORF">SAMN04488121_103694</name>
</gene>
<organism evidence="1 2">
    <name type="scientific">Chitinophaga filiformis</name>
    <name type="common">Myxococcus filiformis</name>
    <name type="synonym">Flexibacter filiformis</name>
    <dbReference type="NCBI Taxonomy" id="104663"/>
    <lineage>
        <taxon>Bacteria</taxon>
        <taxon>Pseudomonadati</taxon>
        <taxon>Bacteroidota</taxon>
        <taxon>Chitinophagia</taxon>
        <taxon>Chitinophagales</taxon>
        <taxon>Chitinophagaceae</taxon>
        <taxon>Chitinophaga</taxon>
    </lineage>
</organism>
<reference evidence="1 2" key="1">
    <citation type="submission" date="2016-10" db="EMBL/GenBank/DDBJ databases">
        <authorList>
            <person name="de Groot N.N."/>
        </authorList>
    </citation>
    <scope>NUCLEOTIDE SEQUENCE [LARGE SCALE GENOMIC DNA]</scope>
    <source>
        <strain evidence="1 2">DSM 527</strain>
    </source>
</reference>
<proteinExistence type="predicted"/>
<dbReference type="EMBL" id="FNBN01000003">
    <property type="protein sequence ID" value="SDG16648.1"/>
    <property type="molecule type" value="Genomic_DNA"/>
</dbReference>
<name>A0A1G7S0V6_CHIFI</name>
<protein>
    <submittedName>
        <fullName evidence="1">Uncharacterized protein</fullName>
    </submittedName>
</protein>
<evidence type="ECO:0000313" key="2">
    <source>
        <dbReference type="Proteomes" id="UP000199045"/>
    </source>
</evidence>